<dbReference type="InterPro" id="IPR023578">
    <property type="entry name" value="Ras_GEF_dom_sf"/>
</dbReference>
<evidence type="ECO:0000256" key="1">
    <source>
        <dbReference type="ARBA" id="ARBA00022468"/>
    </source>
</evidence>
<feature type="compositionally biased region" description="Low complexity" evidence="3">
    <location>
        <begin position="310"/>
        <end position="323"/>
    </location>
</feature>
<dbReference type="SUPFAM" id="SSF48366">
    <property type="entry name" value="Ras GEF"/>
    <property type="match status" value="2"/>
</dbReference>
<proteinExistence type="predicted"/>
<dbReference type="Gene3D" id="1.20.870.10">
    <property type="entry name" value="Son of sevenless (SoS) protein Chain: S domain 1"/>
    <property type="match status" value="1"/>
</dbReference>
<evidence type="ECO:0000256" key="3">
    <source>
        <dbReference type="SAM" id="MobiDB-lite"/>
    </source>
</evidence>
<reference evidence="7" key="1">
    <citation type="submission" date="2014-03" db="EMBL/GenBank/DDBJ databases">
        <authorList>
            <person name="Casaregola S."/>
        </authorList>
    </citation>
    <scope>NUCLEOTIDE SEQUENCE [LARGE SCALE GENOMIC DNA]</scope>
    <source>
        <strain evidence="7">CLIB 918</strain>
    </source>
</reference>
<feature type="region of interest" description="Disordered" evidence="3">
    <location>
        <begin position="290"/>
        <end position="338"/>
    </location>
</feature>
<evidence type="ECO:0000259" key="4">
    <source>
        <dbReference type="PROSITE" id="PS50009"/>
    </source>
</evidence>
<feature type="region of interest" description="Disordered" evidence="3">
    <location>
        <begin position="2227"/>
        <end position="2276"/>
    </location>
</feature>
<dbReference type="Pfam" id="PF00620">
    <property type="entry name" value="RhoGAP"/>
    <property type="match status" value="1"/>
</dbReference>
<feature type="compositionally biased region" description="Low complexity" evidence="3">
    <location>
        <begin position="1059"/>
        <end position="1071"/>
    </location>
</feature>
<feature type="domain" description="Rho-GAP" evidence="6">
    <location>
        <begin position="1897"/>
        <end position="2086"/>
    </location>
</feature>
<dbReference type="InterPro" id="IPR050729">
    <property type="entry name" value="Rho-GAP"/>
</dbReference>
<dbReference type="PANTHER" id="PTHR23176:SF96">
    <property type="entry name" value="GTPASE-ACTIVATING PROTEIN BEM2_IPL2"/>
    <property type="match status" value="1"/>
</dbReference>
<gene>
    <name evidence="7" type="ORF">BN980_GECA02s02232g</name>
</gene>
<dbReference type="InterPro" id="IPR001895">
    <property type="entry name" value="RASGEF_cat_dom"/>
</dbReference>
<feature type="region of interest" description="Disordered" evidence="3">
    <location>
        <begin position="1732"/>
        <end position="1772"/>
    </location>
</feature>
<feature type="compositionally biased region" description="Basic and acidic residues" evidence="3">
    <location>
        <begin position="1732"/>
        <end position="1750"/>
    </location>
</feature>
<feature type="compositionally biased region" description="Polar residues" evidence="3">
    <location>
        <begin position="78"/>
        <end position="94"/>
    </location>
</feature>
<keyword evidence="1" id="KW-0343">GTPase activation</keyword>
<dbReference type="InterPro" id="IPR000651">
    <property type="entry name" value="Ras-like_Gua-exchang_fac_N"/>
</dbReference>
<dbReference type="PROSITE" id="PS50238">
    <property type="entry name" value="RHOGAP"/>
    <property type="match status" value="1"/>
</dbReference>
<dbReference type="GO" id="GO:0005085">
    <property type="term" value="F:guanyl-nucleotide exchange factor activity"/>
    <property type="evidence" value="ECO:0007669"/>
    <property type="project" value="UniProtKB-KW"/>
</dbReference>
<feature type="compositionally biased region" description="Low complexity" evidence="3">
    <location>
        <begin position="223"/>
        <end position="233"/>
    </location>
</feature>
<feature type="compositionally biased region" description="Polar residues" evidence="3">
    <location>
        <begin position="2179"/>
        <end position="2202"/>
    </location>
</feature>
<dbReference type="Pfam" id="PF00617">
    <property type="entry name" value="RasGEF"/>
    <property type="match status" value="1"/>
</dbReference>
<dbReference type="InterPro" id="IPR000198">
    <property type="entry name" value="RhoGAP_dom"/>
</dbReference>
<dbReference type="PROSITE" id="PS50212">
    <property type="entry name" value="RASGEF_NTER"/>
    <property type="match status" value="1"/>
</dbReference>
<dbReference type="STRING" id="1173061.A0A0J9X429"/>
<feature type="compositionally biased region" description="Polar residues" evidence="3">
    <location>
        <begin position="13"/>
        <end position="32"/>
    </location>
</feature>
<protein>
    <submittedName>
        <fullName evidence="7">Similar to Saccharomyces cerevisiae YER155C BEM2 Rho GTPase activating protein (RhoGAP) involved in the control of cytoskeleton organization and cellular morphogenesis</fullName>
    </submittedName>
</protein>
<dbReference type="GO" id="GO:0007264">
    <property type="term" value="P:small GTPase-mediated signal transduction"/>
    <property type="evidence" value="ECO:0007669"/>
    <property type="project" value="InterPro"/>
</dbReference>
<dbReference type="SUPFAM" id="SSF48350">
    <property type="entry name" value="GTPase activation domain, GAP"/>
    <property type="match status" value="1"/>
</dbReference>
<dbReference type="GO" id="GO:0005096">
    <property type="term" value="F:GTPase activator activity"/>
    <property type="evidence" value="ECO:0007669"/>
    <property type="project" value="UniProtKB-KW"/>
</dbReference>
<feature type="compositionally biased region" description="Polar residues" evidence="3">
    <location>
        <begin position="1146"/>
        <end position="1165"/>
    </location>
</feature>
<dbReference type="OrthoDB" id="79452at2759"/>
<feature type="region of interest" description="Disordered" evidence="3">
    <location>
        <begin position="182"/>
        <end position="233"/>
    </location>
</feature>
<feature type="compositionally biased region" description="Polar residues" evidence="3">
    <location>
        <begin position="49"/>
        <end position="64"/>
    </location>
</feature>
<dbReference type="Proteomes" id="UP000242525">
    <property type="component" value="Unassembled WGS sequence"/>
</dbReference>
<dbReference type="PANTHER" id="PTHR23176">
    <property type="entry name" value="RHO/RAC/CDC GTPASE-ACTIVATING PROTEIN"/>
    <property type="match status" value="1"/>
</dbReference>
<evidence type="ECO:0000313" key="7">
    <source>
        <dbReference type="EMBL" id="CDO51869.1"/>
    </source>
</evidence>
<feature type="region of interest" description="Disordered" evidence="3">
    <location>
        <begin position="49"/>
        <end position="94"/>
    </location>
</feature>
<dbReference type="EMBL" id="CCBN010000002">
    <property type="protein sequence ID" value="CDO51869.1"/>
    <property type="molecule type" value="Genomic_DNA"/>
</dbReference>
<dbReference type="Gene3D" id="1.10.555.10">
    <property type="entry name" value="Rho GTPase activation protein"/>
    <property type="match status" value="1"/>
</dbReference>
<comment type="caution">
    <text evidence="7">The sequence shown here is derived from an EMBL/GenBank/DDBJ whole genome shotgun (WGS) entry which is preliminary data.</text>
</comment>
<feature type="region of interest" description="Disordered" evidence="3">
    <location>
        <begin position="1030"/>
        <end position="1071"/>
    </location>
</feature>
<evidence type="ECO:0000259" key="5">
    <source>
        <dbReference type="PROSITE" id="PS50212"/>
    </source>
</evidence>
<evidence type="ECO:0000259" key="6">
    <source>
        <dbReference type="PROSITE" id="PS50238"/>
    </source>
</evidence>
<keyword evidence="8" id="KW-1185">Reference proteome</keyword>
<evidence type="ECO:0000313" key="8">
    <source>
        <dbReference type="Proteomes" id="UP000242525"/>
    </source>
</evidence>
<dbReference type="GO" id="GO:0005938">
    <property type="term" value="C:cell cortex"/>
    <property type="evidence" value="ECO:0007669"/>
    <property type="project" value="UniProtKB-ARBA"/>
</dbReference>
<dbReference type="InterPro" id="IPR008936">
    <property type="entry name" value="Rho_GTPase_activation_prot"/>
</dbReference>
<dbReference type="Pfam" id="PF00618">
    <property type="entry name" value="RasGEF_N"/>
    <property type="match status" value="1"/>
</dbReference>
<feature type="compositionally biased region" description="Low complexity" evidence="3">
    <location>
        <begin position="1756"/>
        <end position="1768"/>
    </location>
</feature>
<feature type="region of interest" description="Disordered" evidence="3">
    <location>
        <begin position="2179"/>
        <end position="2204"/>
    </location>
</feature>
<feature type="region of interest" description="Disordered" evidence="3">
    <location>
        <begin position="1"/>
        <end position="32"/>
    </location>
</feature>
<dbReference type="SMART" id="SM00324">
    <property type="entry name" value="RhoGAP"/>
    <property type="match status" value="1"/>
</dbReference>
<dbReference type="GO" id="GO:0005933">
    <property type="term" value="C:cellular bud"/>
    <property type="evidence" value="ECO:0007669"/>
    <property type="project" value="UniProtKB-ARBA"/>
</dbReference>
<feature type="compositionally biased region" description="Polar residues" evidence="3">
    <location>
        <begin position="436"/>
        <end position="451"/>
    </location>
</feature>
<sequence>MRWLGTNRKERNNSAPFETSQPNSSIISLPTNYDNRIRDDSALENIQWTMPSYTKSQSPSSTKSDAPISPLNYPPTPGSKSSLQYSKHSPLNPTTLPVLAEQRKNSIETTASYDNSGQAALNSAANTDGVFATAGCYDLERRGSAPGRKGSISKGSISINNYREQKNGNEIISSFSFVNDKSNHSNTDTSNNPAGPPTSTASSFAQDFDFNQEKQSRHHKKTPSVTSSFSHPSVSSIGISYSDDNTNLLSSPGALSISRPSPNPPVQISQSNYSLLGFNAMADTNSLSKSVPQLAPSYHPGISRSPSPNTSSLKAKTTNTSNTSDDHTLHSLAKHPTKETLNDASSAIIDIGNNQSQQINNIHKQEWLNKFSSSSSSALASFSNSSGAYANPNQQPWRLTRAVIRDGSLKLYKPPSDMGIKAFDLEAPLQPPQPSLPTNTHTNSATLAPPNALNNKRSLLSTSSLMPAIPAKGTSGSRLFFKGLEPHPDLKYNEKGKIIGGTDEAICHAILFGPSEEFAKTSVLLLPLLTDMVDAIELLALYSTSVSHTGTNASTIPFSSANHNLSSVPAASTSSNPNATLGTLLVSRLELVVKTIQDNFPGMLLDNDIFSVFMRLVESVSYHDDAVATDLKMSVFMKQKTMTDMLSYATHQDPIMWSGIQPNLNETTSDKLHYILSKLEINSNNMNSSNHQSYTNVNSTAPLNSIQLPSAIPPNLILDISWDTFAKQIYHFHLAFSKDWPPTSDIALLFNTKYNYHRHSPLVFDSINIHFLGTLLIDHLFNPTHRIDNAYRGKIITYWINLGNSLKNSGDMVGWLSIATVICSISVLRLRGTWCYVANDIRDRVIKEWAPVVFDLERRLMISDMSRKSTYHVLAPQGIGLTYPKERVVPFFGDLCVKFQEGSTYKQCESRLNSIKTAFQRWGHYLDQIPQNDTFESLPEAIPVIQKLLYALLSRHFEAPVVYPEAILKMSLEVEPSVSGQYLKHHYNQRSLLATGSYLPLVFNSTIPTYSLFSRSGLIAISATTSSSPKRTLRASSSRSGDAFRNNASNSTGSKNFGSASSASSNAQRSLASPESFSTITGYTELDGPSRAFIGRHAGNNLLLRNIRDLLNINTTQYQIFDDIVLKSFDDEELFKLENDKRDSTSRQASNQVSDAANSGESNSPKHVNVVVKAATLERLIDILVLGVNDFNTFVEGNTRGPLHIDMDAHTLTFFATFRSFCSPAILLDNLRKRFVGAQSAAVSISQKGNLDREPDLSSFPNWDPNCDIDPAFIDWRLVAQIQIGILEACYLWVSQFFSDFANDLAIRDQFLDLLKTFELELQTWKESGALGREEYNIYYETIEALHRKVRKLFIKKSYRPVDIKRLVPTFPVGTKIENLPANGGIQQLEQLINDVDCVAAEYFNMIQLKDWIEIFEYLEVQGSELSGFFHYRTGHLSNDDDIVIQDIFTHFETLYRETPENRLLFSFPRPVRELFRLHNNIVNYFTTQISDNTIKKDERVERMASILKILGIIKQRMKNMSLFDGEPKEDSQTGFTSYIPSFLESAIAAAIVRPESRGFANTWIQASKEIFKQFGGSFSGSLNNLESIIPEIPVSLLKKSNVNKALTPCIGWLLERVLEVICYVPNMSSETPNLINFDKRRYAYNLFTSISEMKGSIQGLDTLYDNGMNVTAVYNFAKQISYIINPVKGLYHFDRRVARDTAYRELKEFSKSLSKVRIFVQLVQAENEKLKRDSRQKEAVERTAKEVKKASRNKSTVSVSSGGSSSASERKSGLARFGGFFKSVRPISMALTGNFAPSAEKIVNPEDLPDLEALGDARFKLSSTVDLANITVSPFRTNRDHQHSMFKISGDGIQDIVFQAVSDTAAEEWISSLSLAQKQAALMAVMSPTSTKVFGVPVRIVCEREGNPIPYVVETLLDEIEARGLDEVGLYRIPGSLASVNALKSAFDSGGVVNMEDPKWYDINAATGCFKSYLRELPEPLLTAELFSDFVICGTMGNTPDGIAMLRRCVHRLPAPNYNLLKRLVDHLVLVTKHGVKNLMHAVNLAIVFSMSFLPNSSSTQSVSNDLGAMQTMLKTMINAHDQIFMELPEEDVDGPLPSQLPPLSTDHFFGLDEGRLPPPQLNIESESEGSVKSLDAITRNLSHDEEFDRENLTVPLNLPSHSSLEEDMTSHSFGTMSISSTSGIQDTTSSNLDNESNMLSIPTPVSRRTDARMANKRFSSLLLPSDIAEAGIPPEPVEEEEEENDEDFAKAAEAAATTDKKRSNRDSFTEVSAY</sequence>
<feature type="compositionally biased region" description="Polar residues" evidence="3">
    <location>
        <begin position="182"/>
        <end position="205"/>
    </location>
</feature>
<feature type="compositionally biased region" description="Polar residues" evidence="3">
    <location>
        <begin position="1030"/>
        <end position="1058"/>
    </location>
</feature>
<feature type="compositionally biased region" description="Acidic residues" evidence="3">
    <location>
        <begin position="2238"/>
        <end position="2248"/>
    </location>
</feature>
<dbReference type="CDD" id="cd06224">
    <property type="entry name" value="REM"/>
    <property type="match status" value="1"/>
</dbReference>
<organism evidence="7 8">
    <name type="scientific">Geotrichum candidum</name>
    <name type="common">Oospora lactis</name>
    <name type="synonym">Dipodascus geotrichum</name>
    <dbReference type="NCBI Taxonomy" id="1173061"/>
    <lineage>
        <taxon>Eukaryota</taxon>
        <taxon>Fungi</taxon>
        <taxon>Dikarya</taxon>
        <taxon>Ascomycota</taxon>
        <taxon>Saccharomycotina</taxon>
        <taxon>Dipodascomycetes</taxon>
        <taxon>Dipodascales</taxon>
        <taxon>Dipodascaceae</taxon>
        <taxon>Geotrichum</taxon>
    </lineage>
</organism>
<dbReference type="PROSITE" id="PS50009">
    <property type="entry name" value="RASGEF_CAT"/>
    <property type="match status" value="1"/>
</dbReference>
<keyword evidence="2" id="KW-0344">Guanine-nucleotide releasing factor</keyword>
<feature type="domain" description="Ras-GEF" evidence="4">
    <location>
        <begin position="721"/>
        <end position="977"/>
    </location>
</feature>
<dbReference type="Gene3D" id="1.10.840.10">
    <property type="entry name" value="Ras guanine-nucleotide exchange factors catalytic domain"/>
    <property type="match status" value="1"/>
</dbReference>
<evidence type="ECO:0000256" key="2">
    <source>
        <dbReference type="PROSITE-ProRule" id="PRU00168"/>
    </source>
</evidence>
<feature type="domain" description="N-terminal Ras-GEF" evidence="5">
    <location>
        <begin position="1168"/>
        <end position="1343"/>
    </location>
</feature>
<dbReference type="CDD" id="cd00159">
    <property type="entry name" value="RhoGAP"/>
    <property type="match status" value="1"/>
</dbReference>
<name>A0A0J9X429_GEOCN</name>
<feature type="region of interest" description="Disordered" evidence="3">
    <location>
        <begin position="1140"/>
        <end position="1165"/>
    </location>
</feature>
<accession>A0A0J9X429</accession>
<feature type="compositionally biased region" description="Basic and acidic residues" evidence="3">
    <location>
        <begin position="2260"/>
        <end position="2270"/>
    </location>
</feature>
<dbReference type="SMART" id="SM00147">
    <property type="entry name" value="RasGEF"/>
    <property type="match status" value="1"/>
</dbReference>
<dbReference type="InterPro" id="IPR036964">
    <property type="entry name" value="RASGEF_cat_dom_sf"/>
</dbReference>
<dbReference type="SMART" id="SM00229">
    <property type="entry name" value="RasGEFN"/>
    <property type="match status" value="1"/>
</dbReference>
<feature type="region of interest" description="Disordered" evidence="3">
    <location>
        <begin position="428"/>
        <end position="451"/>
    </location>
</feature>